<dbReference type="Pfam" id="PF07238">
    <property type="entry name" value="PilZ"/>
    <property type="match status" value="1"/>
</dbReference>
<dbReference type="GO" id="GO:0035438">
    <property type="term" value="F:cyclic-di-GMP binding"/>
    <property type="evidence" value="ECO:0007669"/>
    <property type="project" value="InterPro"/>
</dbReference>
<dbReference type="Gene3D" id="2.40.10.220">
    <property type="entry name" value="predicted glycosyltransferase like domains"/>
    <property type="match status" value="1"/>
</dbReference>
<name>A0A7X3MKK1_9FIRM</name>
<feature type="domain" description="PilZ" evidence="1">
    <location>
        <begin position="95"/>
        <end position="193"/>
    </location>
</feature>
<protein>
    <submittedName>
        <fullName evidence="2">PilZ domain-containing protein</fullName>
    </submittedName>
</protein>
<dbReference type="AlphaFoldDB" id="A0A7X3MKK1"/>
<evidence type="ECO:0000313" key="2">
    <source>
        <dbReference type="EMBL" id="MXP78154.1"/>
    </source>
</evidence>
<dbReference type="EMBL" id="WUQX01000001">
    <property type="protein sequence ID" value="MXP78154.1"/>
    <property type="molecule type" value="Genomic_DNA"/>
</dbReference>
<keyword evidence="3" id="KW-1185">Reference proteome</keyword>
<comment type="caution">
    <text evidence="2">The sequence shown here is derived from an EMBL/GenBank/DDBJ whole genome shotgun (WGS) entry which is preliminary data.</text>
</comment>
<dbReference type="RefSeq" id="WP_159754372.1">
    <property type="nucleotide sequence ID" value="NZ_CASZNZ010000059.1"/>
</dbReference>
<proteinExistence type="predicted"/>
<gene>
    <name evidence="2" type="ORF">GN277_23180</name>
</gene>
<organism evidence="2 3">
    <name type="scientific">Sporofaciens musculi</name>
    <dbReference type="NCBI Taxonomy" id="2681861"/>
    <lineage>
        <taxon>Bacteria</taxon>
        <taxon>Bacillati</taxon>
        <taxon>Bacillota</taxon>
        <taxon>Clostridia</taxon>
        <taxon>Lachnospirales</taxon>
        <taxon>Lachnospiraceae</taxon>
        <taxon>Sporofaciens</taxon>
    </lineage>
</organism>
<dbReference type="InterPro" id="IPR009875">
    <property type="entry name" value="PilZ_domain"/>
</dbReference>
<evidence type="ECO:0000313" key="3">
    <source>
        <dbReference type="Proteomes" id="UP000460412"/>
    </source>
</evidence>
<evidence type="ECO:0000259" key="1">
    <source>
        <dbReference type="Pfam" id="PF07238"/>
    </source>
</evidence>
<dbReference type="Proteomes" id="UP000460412">
    <property type="component" value="Unassembled WGS sequence"/>
</dbReference>
<reference evidence="2 3" key="1">
    <citation type="submission" date="2019-12" db="EMBL/GenBank/DDBJ databases">
        <title>Sporaefaciens musculi gen. nov., sp. nov., a novel bacterium isolated from the caecum of an obese mouse.</title>
        <authorList>
            <person name="Rasmussen T.S."/>
            <person name="Streidl T."/>
            <person name="Hitch T.C.A."/>
            <person name="Wortmann E."/>
            <person name="Deptula P."/>
            <person name="Hansen M."/>
            <person name="Nielsen D.S."/>
            <person name="Clavel T."/>
            <person name="Vogensen F.K."/>
        </authorList>
    </citation>
    <scope>NUCLEOTIDE SEQUENCE [LARGE SCALE GENOMIC DNA]</scope>
    <source>
        <strain evidence="2 3">WCA-9-b2</strain>
    </source>
</reference>
<sequence length="200" mass="23669">MVLNNCTVCTVYEAKETHQRRLRVKCDGEQITLYMKRENELSDSERIRIDFFDGQIGCVRTYCEAIVRRNYDPAVSEPWIADCEVLEVIDIVQGRRYLRTNTEDEVLITSFKQGELRGDIQNISEGGLYFITKTRLGCDDTIEFDYTFVEKEYRLNAMVLREEDFRDGRYGYGCQFTELPKGSKRDIQQYVFRRQNGRIW</sequence>
<dbReference type="SUPFAM" id="SSF141371">
    <property type="entry name" value="PilZ domain-like"/>
    <property type="match status" value="1"/>
</dbReference>
<accession>A0A7X3MKK1</accession>